<feature type="compositionally biased region" description="Basic and acidic residues" evidence="1">
    <location>
        <begin position="16"/>
        <end position="27"/>
    </location>
</feature>
<evidence type="ECO:0000313" key="3">
    <source>
        <dbReference type="Proteomes" id="UP001345963"/>
    </source>
</evidence>
<dbReference type="EMBL" id="JAHUTI010040403">
    <property type="protein sequence ID" value="MED6245249.1"/>
    <property type="molecule type" value="Genomic_DNA"/>
</dbReference>
<proteinExistence type="predicted"/>
<comment type="caution">
    <text evidence="2">The sequence shown here is derived from an EMBL/GenBank/DDBJ whole genome shotgun (WGS) entry which is preliminary data.</text>
</comment>
<feature type="compositionally biased region" description="Low complexity" evidence="1">
    <location>
        <begin position="28"/>
        <end position="37"/>
    </location>
</feature>
<accession>A0ABU7B600</accession>
<reference evidence="2 3" key="1">
    <citation type="submission" date="2021-07" db="EMBL/GenBank/DDBJ databases">
        <authorList>
            <person name="Palmer J.M."/>
        </authorList>
    </citation>
    <scope>NUCLEOTIDE SEQUENCE [LARGE SCALE GENOMIC DNA]</scope>
    <source>
        <strain evidence="2 3">AT_MEX2019</strain>
        <tissue evidence="2">Muscle</tissue>
    </source>
</reference>
<evidence type="ECO:0000313" key="2">
    <source>
        <dbReference type="EMBL" id="MED6245249.1"/>
    </source>
</evidence>
<dbReference type="Proteomes" id="UP001345963">
    <property type="component" value="Unassembled WGS sequence"/>
</dbReference>
<evidence type="ECO:0000256" key="1">
    <source>
        <dbReference type="SAM" id="MobiDB-lite"/>
    </source>
</evidence>
<organism evidence="2 3">
    <name type="scientific">Ataeniobius toweri</name>
    <dbReference type="NCBI Taxonomy" id="208326"/>
    <lineage>
        <taxon>Eukaryota</taxon>
        <taxon>Metazoa</taxon>
        <taxon>Chordata</taxon>
        <taxon>Craniata</taxon>
        <taxon>Vertebrata</taxon>
        <taxon>Euteleostomi</taxon>
        <taxon>Actinopterygii</taxon>
        <taxon>Neopterygii</taxon>
        <taxon>Teleostei</taxon>
        <taxon>Neoteleostei</taxon>
        <taxon>Acanthomorphata</taxon>
        <taxon>Ovalentaria</taxon>
        <taxon>Atherinomorphae</taxon>
        <taxon>Cyprinodontiformes</taxon>
        <taxon>Goodeidae</taxon>
        <taxon>Ataeniobius</taxon>
    </lineage>
</organism>
<feature type="region of interest" description="Disordered" evidence="1">
    <location>
        <begin position="1"/>
        <end position="37"/>
    </location>
</feature>
<keyword evidence="3" id="KW-1185">Reference proteome</keyword>
<name>A0ABU7B600_9TELE</name>
<gene>
    <name evidence="2" type="ORF">ATANTOWER_000661</name>
</gene>
<protein>
    <submittedName>
        <fullName evidence="2">Uncharacterized protein</fullName>
    </submittedName>
</protein>
<sequence>MQSADKLHLSPSTPEKLQHHLETENKVQTKTQTHTKTKTPTIILSNSVLPFVIDQSTVIENGNNTEMFSAKRDGVYSVIQYVPAADCPTGPGKPIRETSQNDDSDVYHVYCTVPDLPSASTRMM</sequence>